<keyword evidence="2" id="KW-1185">Reference proteome</keyword>
<gene>
    <name evidence="1" type="ORF">UC35_13755</name>
</gene>
<dbReference type="Proteomes" id="UP000070433">
    <property type="component" value="Chromosome"/>
</dbReference>
<accession>A0A127JUS6</accession>
<proteinExistence type="predicted"/>
<evidence type="ECO:0000313" key="2">
    <source>
        <dbReference type="Proteomes" id="UP000070433"/>
    </source>
</evidence>
<evidence type="ECO:0000313" key="1">
    <source>
        <dbReference type="EMBL" id="AMO23740.1"/>
    </source>
</evidence>
<dbReference type="EMBL" id="CP010951">
    <property type="protein sequence ID" value="AMO23740.1"/>
    <property type="molecule type" value="Genomic_DNA"/>
</dbReference>
<evidence type="ECO:0008006" key="3">
    <source>
        <dbReference type="Google" id="ProtNLM"/>
    </source>
</evidence>
<protein>
    <recommendedName>
        <fullName evidence="3">Signal transduction histidine kinase-like protein</fullName>
    </recommendedName>
</protein>
<reference evidence="1 2" key="1">
    <citation type="journal article" date="2014" name="Int. J. Syst. Evol. Microbiol.">
        <title>Ramlibacter solisilvae sp. nov., isolated from forest soil, and emended description of the genus Ramlibacter.</title>
        <authorList>
            <person name="Lee H.J."/>
            <person name="Lee S.H."/>
            <person name="Lee S.S."/>
            <person name="Lee J.S."/>
            <person name="Kim Y."/>
            <person name="Kim S.C."/>
            <person name="Jeon C.O."/>
        </authorList>
    </citation>
    <scope>NUCLEOTIDE SEQUENCE [LARGE SCALE GENOMIC DNA]</scope>
    <source>
        <strain evidence="1 2">5-10</strain>
    </source>
</reference>
<organism evidence="1 2">
    <name type="scientific">Ramlibacter tataouinensis</name>
    <dbReference type="NCBI Taxonomy" id="94132"/>
    <lineage>
        <taxon>Bacteria</taxon>
        <taxon>Pseudomonadati</taxon>
        <taxon>Pseudomonadota</taxon>
        <taxon>Betaproteobacteria</taxon>
        <taxon>Burkholderiales</taxon>
        <taxon>Comamonadaceae</taxon>
        <taxon>Ramlibacter</taxon>
    </lineage>
</organism>
<name>A0A127JUS6_9BURK</name>
<dbReference type="AlphaFoldDB" id="A0A127JUS6"/>
<sequence length="204" mass="21944">MRRLAPSMRHHLVVNLQPIGIVYEIMDRRLRGPQPNLAEVHEGAHKISTYARSALNSCLDVITWLAPEEDAGIGAVEGVRECLDLVATSFTFRGFTLRNQVEPVPGRVRRAAMRNVLTGALLHLSDANAPPAEIVLTAAAAASGLRLTLTLTPGVGEAGFPAGPTYRPLSWSDVEALAEAEGVELRREGRELRLVFPGLRGAGA</sequence>